<keyword evidence="5" id="KW-1133">Transmembrane helix</keyword>
<feature type="transmembrane region" description="Helical" evidence="5">
    <location>
        <begin position="258"/>
        <end position="277"/>
    </location>
</feature>
<evidence type="ECO:0000256" key="5">
    <source>
        <dbReference type="SAM" id="Phobius"/>
    </source>
</evidence>
<dbReference type="EMBL" id="CACRYJ010000042">
    <property type="protein sequence ID" value="VZO37914.1"/>
    <property type="molecule type" value="Genomic_DNA"/>
</dbReference>
<comment type="pathway">
    <text evidence="1">Cell wall biogenesis; cell wall polysaccharide biosynthesis.</text>
</comment>
<evidence type="ECO:0000256" key="1">
    <source>
        <dbReference type="ARBA" id="ARBA00004776"/>
    </source>
</evidence>
<dbReference type="CDD" id="cd02526">
    <property type="entry name" value="GT2_RfbF_like"/>
    <property type="match status" value="1"/>
</dbReference>
<dbReference type="RefSeq" id="WP_156741567.1">
    <property type="nucleotide sequence ID" value="NZ_CACRYJ010000042.1"/>
</dbReference>
<dbReference type="PANTHER" id="PTHR43179">
    <property type="entry name" value="RHAMNOSYLTRANSFERASE WBBL"/>
    <property type="match status" value="1"/>
</dbReference>
<dbReference type="Proteomes" id="UP000419743">
    <property type="component" value="Unassembled WGS sequence"/>
</dbReference>
<accession>A0A7M4DL24</accession>
<keyword evidence="8" id="KW-1185">Reference proteome</keyword>
<evidence type="ECO:0000259" key="6">
    <source>
        <dbReference type="Pfam" id="PF00535"/>
    </source>
</evidence>
<comment type="caution">
    <text evidence="7">The sequence shown here is derived from an EMBL/GenBank/DDBJ whole genome shotgun (WGS) entry which is preliminary data.</text>
</comment>
<keyword evidence="5" id="KW-0812">Transmembrane</keyword>
<keyword evidence="4 7" id="KW-0808">Transferase</keyword>
<comment type="similarity">
    <text evidence="2">Belongs to the glycosyltransferase 2 family.</text>
</comment>
<keyword evidence="3" id="KW-0328">Glycosyltransferase</keyword>
<keyword evidence="5" id="KW-0472">Membrane</keyword>
<proteinExistence type="inferred from homology"/>
<evidence type="ECO:0000256" key="4">
    <source>
        <dbReference type="ARBA" id="ARBA00022679"/>
    </source>
</evidence>
<reference evidence="7 8" key="1">
    <citation type="submission" date="2019-11" db="EMBL/GenBank/DDBJ databases">
        <authorList>
            <person name="Criscuolo A."/>
        </authorList>
    </citation>
    <scope>NUCLEOTIDE SEQUENCE [LARGE SCALE GENOMIC DNA]</scope>
    <source>
        <strain evidence="7">CIP111667</strain>
    </source>
</reference>
<protein>
    <submittedName>
        <fullName evidence="7">Glycosyl transferase family 2</fullName>
    </submittedName>
</protein>
<evidence type="ECO:0000313" key="8">
    <source>
        <dbReference type="Proteomes" id="UP000419743"/>
    </source>
</evidence>
<gene>
    <name evidence="7" type="ORF">HALOF300_02839</name>
</gene>
<name>A0A7M4DL24_9MICO</name>
<evidence type="ECO:0000313" key="7">
    <source>
        <dbReference type="EMBL" id="VZO37914.1"/>
    </source>
</evidence>
<evidence type="ECO:0000256" key="3">
    <source>
        <dbReference type="ARBA" id="ARBA00022676"/>
    </source>
</evidence>
<evidence type="ECO:0000256" key="2">
    <source>
        <dbReference type="ARBA" id="ARBA00006739"/>
    </source>
</evidence>
<dbReference type="InterPro" id="IPR001173">
    <property type="entry name" value="Glyco_trans_2-like"/>
</dbReference>
<organism evidence="7 8">
    <name type="scientific">Occultella aeris</name>
    <dbReference type="NCBI Taxonomy" id="2761496"/>
    <lineage>
        <taxon>Bacteria</taxon>
        <taxon>Bacillati</taxon>
        <taxon>Actinomycetota</taxon>
        <taxon>Actinomycetes</taxon>
        <taxon>Micrococcales</taxon>
        <taxon>Ruaniaceae</taxon>
        <taxon>Occultella</taxon>
    </lineage>
</organism>
<dbReference type="Gene3D" id="3.90.550.10">
    <property type="entry name" value="Spore Coat Polysaccharide Biosynthesis Protein SpsA, Chain A"/>
    <property type="match status" value="1"/>
</dbReference>
<dbReference type="PANTHER" id="PTHR43179:SF12">
    <property type="entry name" value="GALACTOFURANOSYLTRANSFERASE GLFT2"/>
    <property type="match status" value="1"/>
</dbReference>
<dbReference type="SUPFAM" id="SSF53448">
    <property type="entry name" value="Nucleotide-diphospho-sugar transferases"/>
    <property type="match status" value="1"/>
</dbReference>
<sequence length="302" mass="32290">MTAPRVVAVVVTFEPEDEALAALLERLGNQCDAVVVVDNGSTTAPAQACAGTGAELIALPTNEGIAAAQNRGIARTVELAADFVLLSDQDSLPAQDMVARLLEAIATAAAAGSPVAGVGPVSSDNRAESGEMVYVSRRWGPRRAAPNDTRPDGLVEVAFLIASGCLIPATVLEEVGAMNGGWFIDHIDLEWCLRARRAGYRLFAVTGAHLGHELGERVTRVPGRKQLVHVQSVPRTYYMTRNTILLVRSGLLSTAWRLGYLVWLAKYLAFNAVFVAPRWQRIRLMARGLGDGLRGVTGPLRG</sequence>
<dbReference type="GO" id="GO:0016757">
    <property type="term" value="F:glycosyltransferase activity"/>
    <property type="evidence" value="ECO:0007669"/>
    <property type="project" value="UniProtKB-KW"/>
</dbReference>
<feature type="domain" description="Glycosyltransferase 2-like" evidence="6">
    <location>
        <begin position="10"/>
        <end position="128"/>
    </location>
</feature>
<dbReference type="InterPro" id="IPR029044">
    <property type="entry name" value="Nucleotide-diphossugar_trans"/>
</dbReference>
<dbReference type="Pfam" id="PF00535">
    <property type="entry name" value="Glycos_transf_2"/>
    <property type="match status" value="1"/>
</dbReference>
<dbReference type="AlphaFoldDB" id="A0A7M4DL24"/>